<organism evidence="2 3">
    <name type="scientific">Neisseria subflava NJ9703</name>
    <dbReference type="NCBI Taxonomy" id="546268"/>
    <lineage>
        <taxon>Bacteria</taxon>
        <taxon>Pseudomonadati</taxon>
        <taxon>Pseudomonadota</taxon>
        <taxon>Betaproteobacteria</taxon>
        <taxon>Neisseriales</taxon>
        <taxon>Neisseriaceae</taxon>
        <taxon>Neisseria</taxon>
    </lineage>
</organism>
<dbReference type="Proteomes" id="UP000004621">
    <property type="component" value="Unassembled WGS sequence"/>
</dbReference>
<dbReference type="EMBL" id="ACEO02000012">
    <property type="protein sequence ID" value="EFC51290.1"/>
    <property type="molecule type" value="Genomic_DNA"/>
</dbReference>
<dbReference type="AlphaFoldDB" id="A0A9W5MYM2"/>
<feature type="region of interest" description="Disordered" evidence="1">
    <location>
        <begin position="1"/>
        <end position="27"/>
    </location>
</feature>
<evidence type="ECO:0000313" key="3">
    <source>
        <dbReference type="Proteomes" id="UP000004621"/>
    </source>
</evidence>
<name>A0A9W5MYM2_NEISU</name>
<evidence type="ECO:0000313" key="2">
    <source>
        <dbReference type="EMBL" id="EFC51290.1"/>
    </source>
</evidence>
<evidence type="ECO:0000256" key="1">
    <source>
        <dbReference type="SAM" id="MobiDB-lite"/>
    </source>
</evidence>
<reference evidence="2 3" key="1">
    <citation type="submission" date="2010-01" db="EMBL/GenBank/DDBJ databases">
        <authorList>
            <person name="Weinstock G."/>
            <person name="Sodergren E."/>
            <person name="Clifton S."/>
            <person name="Fulton L."/>
            <person name="Fulton B."/>
            <person name="Courtney L."/>
            <person name="Fronick C."/>
            <person name="Harrison M."/>
            <person name="Strong C."/>
            <person name="Farmer C."/>
            <person name="Delahaunty K."/>
            <person name="Markovic C."/>
            <person name="Hall O."/>
            <person name="Minx P."/>
            <person name="Tomlinson C."/>
            <person name="Mitreva M."/>
            <person name="Nelson J."/>
            <person name="Hou S."/>
            <person name="Wollam A."/>
            <person name="Pepin K.H."/>
            <person name="Johnson M."/>
            <person name="Bhonagiri V."/>
            <person name="Nash W.E."/>
            <person name="Warren W."/>
            <person name="Chinwalla A."/>
            <person name="Mardis E.R."/>
            <person name="Wilson R.K."/>
        </authorList>
    </citation>
    <scope>NUCLEOTIDE SEQUENCE [LARGE SCALE GENOMIC DNA]</scope>
    <source>
        <strain evidence="2 3">NJ9703</strain>
    </source>
</reference>
<protein>
    <submittedName>
        <fullName evidence="2">Uncharacterized protein</fullName>
    </submittedName>
</protein>
<proteinExistence type="predicted"/>
<sequence>MSEQPVLLTASYPFRRPEHKPHIPGRLKTNFNEVKTNLKLKS</sequence>
<gene>
    <name evidence="2" type="ORF">NEISUBOT_05259</name>
</gene>
<accession>A0A9W5MYM2</accession>
<comment type="caution">
    <text evidence="2">The sequence shown here is derived from an EMBL/GenBank/DDBJ whole genome shotgun (WGS) entry which is preliminary data.</text>
</comment>